<proteinExistence type="predicted"/>
<evidence type="ECO:0000313" key="2">
    <source>
        <dbReference type="Proteomes" id="UP000054821"/>
    </source>
</evidence>
<accession>A0A2P4Z938</accession>
<gene>
    <name evidence="1" type="ORF">TGAM01_v210316</name>
</gene>
<organism evidence="1 2">
    <name type="scientific">Trichoderma gamsii</name>
    <dbReference type="NCBI Taxonomy" id="398673"/>
    <lineage>
        <taxon>Eukaryota</taxon>
        <taxon>Fungi</taxon>
        <taxon>Dikarya</taxon>
        <taxon>Ascomycota</taxon>
        <taxon>Pezizomycotina</taxon>
        <taxon>Sordariomycetes</taxon>
        <taxon>Hypocreomycetidae</taxon>
        <taxon>Hypocreales</taxon>
        <taxon>Hypocreaceae</taxon>
        <taxon>Trichoderma</taxon>
    </lineage>
</organism>
<dbReference type="AlphaFoldDB" id="A0A2P4Z938"/>
<dbReference type="EMBL" id="JPDN02000060">
    <property type="protein sequence ID" value="PON20808.1"/>
    <property type="molecule type" value="Genomic_DNA"/>
</dbReference>
<evidence type="ECO:0000313" key="1">
    <source>
        <dbReference type="EMBL" id="PON20808.1"/>
    </source>
</evidence>
<sequence>MSDKLGTQISIKDSNSTGNKGLYIALTQPNARGEPRVVALTCRHDVLSPETEGLQEYRHQQSQPSKEVIQIPQPTYEKTLERLPVVVTDYRRTATRSADLNRPDRAASYNERADKLESLGQYMERYKTPTSRVFGHLLYSPELACASDNTNGAQWLRNWALIELLPNRHQAQLSALKNKVFAGSLLSVLNTWRNAKVSSSATWPALLVKRDAIWLEKTVVPMEELFTPPDDADDPDEKALFVIKYDKLDGLTFGLGNTLKSIVRYTGIGGREFISEEWCITSATRANEHQMAFSSEGDSGLCILDAERRVAGILTAGCGINGINNVTYAQPVERLLADIRAHGYDVELV</sequence>
<protein>
    <submittedName>
        <fullName evidence="1">Uncharacterized protein</fullName>
    </submittedName>
</protein>
<dbReference type="GeneID" id="29990228"/>
<dbReference type="Proteomes" id="UP000054821">
    <property type="component" value="Unassembled WGS sequence"/>
</dbReference>
<name>A0A2P4Z938_9HYPO</name>
<dbReference type="STRING" id="398673.A0A2P4Z938"/>
<reference evidence="1 2" key="1">
    <citation type="journal article" date="2016" name="Genome Announc.">
        <title>Draft Whole-Genome Sequence of Trichoderma gamsii T6085, a Promising Biocontrol Agent of Fusarium Head Blight on Wheat.</title>
        <authorList>
            <person name="Baroncelli R."/>
            <person name="Zapparata A."/>
            <person name="Piaggeschi G."/>
            <person name="Sarrocco S."/>
            <person name="Vannacci G."/>
        </authorList>
    </citation>
    <scope>NUCLEOTIDE SEQUENCE [LARGE SCALE GENOMIC DNA]</scope>
    <source>
        <strain evidence="1 2">T6085</strain>
    </source>
</reference>
<keyword evidence="2" id="KW-1185">Reference proteome</keyword>
<comment type="caution">
    <text evidence="1">The sequence shown here is derived from an EMBL/GenBank/DDBJ whole genome shotgun (WGS) entry which is preliminary data.</text>
</comment>
<dbReference type="RefSeq" id="XP_018656640.2">
    <property type="nucleotide sequence ID" value="XM_018810145.2"/>
</dbReference>